<feature type="domain" description="DUF2231" evidence="2">
    <location>
        <begin position="3"/>
        <end position="150"/>
    </location>
</feature>
<keyword evidence="1" id="KW-1133">Transmembrane helix</keyword>
<dbReference type="OrthoDB" id="2580011at2759"/>
<dbReference type="AlphaFoldDB" id="A0A9P9IX25"/>
<gene>
    <name evidence="3" type="ORF">B0J11DRAFT_518294</name>
</gene>
<reference evidence="3" key="1">
    <citation type="journal article" date="2021" name="Nat. Commun.">
        <title>Genetic determinants of endophytism in the Arabidopsis root mycobiome.</title>
        <authorList>
            <person name="Mesny F."/>
            <person name="Miyauchi S."/>
            <person name="Thiergart T."/>
            <person name="Pickel B."/>
            <person name="Atanasova L."/>
            <person name="Karlsson M."/>
            <person name="Huettel B."/>
            <person name="Barry K.W."/>
            <person name="Haridas S."/>
            <person name="Chen C."/>
            <person name="Bauer D."/>
            <person name="Andreopoulos W."/>
            <person name="Pangilinan J."/>
            <person name="LaButti K."/>
            <person name="Riley R."/>
            <person name="Lipzen A."/>
            <person name="Clum A."/>
            <person name="Drula E."/>
            <person name="Henrissat B."/>
            <person name="Kohler A."/>
            <person name="Grigoriev I.V."/>
            <person name="Martin F.M."/>
            <person name="Hacquard S."/>
        </authorList>
    </citation>
    <scope>NUCLEOTIDE SEQUENCE</scope>
    <source>
        <strain evidence="3">MPI-CAGE-CH-0243</strain>
    </source>
</reference>
<protein>
    <recommendedName>
        <fullName evidence="2">DUF2231 domain-containing protein</fullName>
    </recommendedName>
</protein>
<keyword evidence="1" id="KW-0812">Transmembrane</keyword>
<feature type="transmembrane region" description="Helical" evidence="1">
    <location>
        <begin position="132"/>
        <end position="151"/>
    </location>
</feature>
<dbReference type="EMBL" id="JAGMWT010000002">
    <property type="protein sequence ID" value="KAH7135421.1"/>
    <property type="molecule type" value="Genomic_DNA"/>
</dbReference>
<keyword evidence="4" id="KW-1185">Reference proteome</keyword>
<evidence type="ECO:0000313" key="4">
    <source>
        <dbReference type="Proteomes" id="UP000700596"/>
    </source>
</evidence>
<evidence type="ECO:0000313" key="3">
    <source>
        <dbReference type="EMBL" id="KAH7135421.1"/>
    </source>
</evidence>
<sequence length="172" mass="18658">MSHPKHPATVHFPIAFTLLTGILDAGYYAYNHPSTSSFVASGLKTFDIQLDPTTFPVLSYYTTLLTILFSLPAVVTGALELMPVIKRDGLGSRKAQTGVLHALINDLTVFGAAYNYWTRREAVGFHPSDANVLISAAVALPATMFAAYLGVPWCMSTEWVLAVARPGLRRVS</sequence>
<organism evidence="3 4">
    <name type="scientific">Dendryphion nanum</name>
    <dbReference type="NCBI Taxonomy" id="256645"/>
    <lineage>
        <taxon>Eukaryota</taxon>
        <taxon>Fungi</taxon>
        <taxon>Dikarya</taxon>
        <taxon>Ascomycota</taxon>
        <taxon>Pezizomycotina</taxon>
        <taxon>Dothideomycetes</taxon>
        <taxon>Pleosporomycetidae</taxon>
        <taxon>Pleosporales</taxon>
        <taxon>Torulaceae</taxon>
        <taxon>Dendryphion</taxon>
    </lineage>
</organism>
<keyword evidence="1" id="KW-0472">Membrane</keyword>
<comment type="caution">
    <text evidence="3">The sequence shown here is derived from an EMBL/GenBank/DDBJ whole genome shotgun (WGS) entry which is preliminary data.</text>
</comment>
<evidence type="ECO:0000256" key="1">
    <source>
        <dbReference type="SAM" id="Phobius"/>
    </source>
</evidence>
<proteinExistence type="predicted"/>
<dbReference type="InterPro" id="IPR019251">
    <property type="entry name" value="DUF2231_TM"/>
</dbReference>
<dbReference type="Proteomes" id="UP000700596">
    <property type="component" value="Unassembled WGS sequence"/>
</dbReference>
<feature type="transmembrane region" description="Helical" evidence="1">
    <location>
        <begin position="99"/>
        <end position="117"/>
    </location>
</feature>
<feature type="non-terminal residue" evidence="3">
    <location>
        <position position="172"/>
    </location>
</feature>
<dbReference type="Pfam" id="PF09990">
    <property type="entry name" value="DUF2231"/>
    <property type="match status" value="1"/>
</dbReference>
<feature type="transmembrane region" description="Helical" evidence="1">
    <location>
        <begin position="12"/>
        <end position="30"/>
    </location>
</feature>
<feature type="transmembrane region" description="Helical" evidence="1">
    <location>
        <begin position="58"/>
        <end position="79"/>
    </location>
</feature>
<evidence type="ECO:0000259" key="2">
    <source>
        <dbReference type="Pfam" id="PF09990"/>
    </source>
</evidence>
<accession>A0A9P9IX25</accession>
<name>A0A9P9IX25_9PLEO</name>